<proteinExistence type="predicted"/>
<feature type="domain" description="Calcineurin-like phosphoesterase" evidence="2">
    <location>
        <begin position="54"/>
        <end position="126"/>
    </location>
</feature>
<sequence>MATAETWLGGAARERLRALTEDPTAAWAAAVEAGARSDRLTSDALICEATAGGLRFVCISDTHGKHFAFPELPAGDVLIHAGDFSRRGGPDEMIDFANYLSKAAAKFKQVIVVSGNHELTLDPAMAERSGCFREGSSATGKGGSALDSPEAVVRLLRQHCLFVSGHAVDLPVSLAAAPLMPSRKEMRKATRGGARPGPDSYRFVEAGLAAPGVVVHEPPPGSAGATQYGPEASAAPRPPASAEAAAVPAAGAAAAAAAADPPPAAPAGIPPKPEGYIRVTGYPHQPLFCGWAFNVPRGEPIAKIWREIPSDTDVLITHGPPLGQGDRCWRGNRAGCVDLLLAVTGRIKPAVHVFGHIHEDPGISTDGTTAYINAAAVNLRYGPANPPICFQLPLPAAALAGGKPDTADFPVVARRAT</sequence>
<evidence type="ECO:0000256" key="1">
    <source>
        <dbReference type="SAM" id="MobiDB-lite"/>
    </source>
</evidence>
<dbReference type="PANTHER" id="PTHR12905">
    <property type="entry name" value="METALLOPHOSPHOESTERASE"/>
    <property type="match status" value="1"/>
</dbReference>
<dbReference type="InterPro" id="IPR051693">
    <property type="entry name" value="UPF0046_metallophosphoest"/>
</dbReference>
<dbReference type="AlphaFoldDB" id="A0A5A8DML1"/>
<dbReference type="PANTHER" id="PTHR12905:SF0">
    <property type="entry name" value="CALCINEURIN-LIKE PHOSPHOESTERASE DOMAIN-CONTAINING PROTEIN"/>
    <property type="match status" value="1"/>
</dbReference>
<name>A0A5A8DML1_CAFRO</name>
<comment type="caution">
    <text evidence="3">The sequence shown here is derived from an EMBL/GenBank/DDBJ whole genome shotgun (WGS) entry which is preliminary data.</text>
</comment>
<gene>
    <name evidence="3" type="ORF">FNF28_03039</name>
</gene>
<dbReference type="Proteomes" id="UP000324907">
    <property type="component" value="Unassembled WGS sequence"/>
</dbReference>
<organism evidence="3 4">
    <name type="scientific">Cafeteria roenbergensis</name>
    <name type="common">Marine flagellate</name>
    <dbReference type="NCBI Taxonomy" id="33653"/>
    <lineage>
        <taxon>Eukaryota</taxon>
        <taxon>Sar</taxon>
        <taxon>Stramenopiles</taxon>
        <taxon>Bigyra</taxon>
        <taxon>Opalozoa</taxon>
        <taxon>Bicosoecida</taxon>
        <taxon>Cafeteriaceae</taxon>
        <taxon>Cafeteria</taxon>
    </lineage>
</organism>
<evidence type="ECO:0000313" key="4">
    <source>
        <dbReference type="Proteomes" id="UP000324907"/>
    </source>
</evidence>
<dbReference type="Pfam" id="PF00149">
    <property type="entry name" value="Metallophos"/>
    <property type="match status" value="1"/>
</dbReference>
<accession>A0A5A8DML1</accession>
<feature type="region of interest" description="Disordered" evidence="1">
    <location>
        <begin position="214"/>
        <end position="241"/>
    </location>
</feature>
<dbReference type="InterPro" id="IPR004843">
    <property type="entry name" value="Calcineurin-like_PHP"/>
</dbReference>
<reference evidence="3 4" key="1">
    <citation type="submission" date="2019-07" db="EMBL/GenBank/DDBJ databases">
        <title>Genomes of Cafeteria roenbergensis.</title>
        <authorList>
            <person name="Fischer M.G."/>
            <person name="Hackl T."/>
            <person name="Roman M."/>
        </authorList>
    </citation>
    <scope>NUCLEOTIDE SEQUENCE [LARGE SCALE GENOMIC DNA]</scope>
    <source>
        <strain evidence="3 4">RCC970-E3</strain>
    </source>
</reference>
<dbReference type="GO" id="GO:0016787">
    <property type="term" value="F:hydrolase activity"/>
    <property type="evidence" value="ECO:0007669"/>
    <property type="project" value="InterPro"/>
</dbReference>
<protein>
    <recommendedName>
        <fullName evidence="2">Calcineurin-like phosphoesterase domain-containing protein</fullName>
    </recommendedName>
</protein>
<dbReference type="Gene3D" id="3.60.21.10">
    <property type="match status" value="2"/>
</dbReference>
<evidence type="ECO:0000259" key="2">
    <source>
        <dbReference type="Pfam" id="PF00149"/>
    </source>
</evidence>
<dbReference type="SUPFAM" id="SSF56300">
    <property type="entry name" value="Metallo-dependent phosphatases"/>
    <property type="match status" value="1"/>
</dbReference>
<evidence type="ECO:0000313" key="3">
    <source>
        <dbReference type="EMBL" id="KAA0166665.1"/>
    </source>
</evidence>
<dbReference type="EMBL" id="VLTL01000038">
    <property type="protein sequence ID" value="KAA0166665.1"/>
    <property type="molecule type" value="Genomic_DNA"/>
</dbReference>
<feature type="compositionally biased region" description="Low complexity" evidence="1">
    <location>
        <begin position="230"/>
        <end position="241"/>
    </location>
</feature>
<dbReference type="InterPro" id="IPR029052">
    <property type="entry name" value="Metallo-depent_PP-like"/>
</dbReference>